<dbReference type="SUPFAM" id="SSF88713">
    <property type="entry name" value="Glycoside hydrolase/deacetylase"/>
    <property type="match status" value="1"/>
</dbReference>
<comment type="caution">
    <text evidence="3">The sequence shown here is derived from an EMBL/GenBank/DDBJ whole genome shotgun (WGS) entry which is preliminary data.</text>
</comment>
<dbReference type="GO" id="GO:0016020">
    <property type="term" value="C:membrane"/>
    <property type="evidence" value="ECO:0007669"/>
    <property type="project" value="TreeGrafter"/>
</dbReference>
<sequence length="370" mass="42411">MAKKQKKDTRTIKALGILVLVIAAVCIGLTLGKGASKPKSNEKNDENNNVVNQESTDEPKNSVDTGVENGTDTDSNQKLDEKEKTDEKVKSETQETETTDEKEENIQKENTEVAKDDTDTEKETPQGSSNGDNFDMNVDTADLSNARDGWSFRVNDEHKQPEGYNKFDIGQYDAYYVADTDEKVIYLTFDEGYENGYTAKILDTLKENDVKATFFVTKPYIKKNVDLCKRMKEEGHIVGNHSVNHKRMHELTDDKIKYEIEETARYFEEMTGYKMDTFFRPPEGEYSERTLYLTRKLGYKTMFWSMAHRDWEVDNQPSVETTYEYVTNHTHPGMIALLHAVSSSNTEALDSILKTIKDQGYRFGNLYEVE</sequence>
<dbReference type="PROSITE" id="PS51677">
    <property type="entry name" value="NODB"/>
    <property type="match status" value="1"/>
</dbReference>
<protein>
    <submittedName>
        <fullName evidence="3">Delta-lactam-biosynthetic de-N-acetylase</fullName>
    </submittedName>
</protein>
<dbReference type="RefSeq" id="WP_281819168.1">
    <property type="nucleotide sequence ID" value="NZ_BRLB01000022.1"/>
</dbReference>
<reference evidence="3" key="1">
    <citation type="submission" date="2022-06" db="EMBL/GenBank/DDBJ databases">
        <title>Vallitalea longa sp. nov., an anaerobic bacterium isolated from marine sediment.</title>
        <authorList>
            <person name="Hirano S."/>
            <person name="Terahara T."/>
            <person name="Mori K."/>
            <person name="Hamada M."/>
            <person name="Matsumoto R."/>
            <person name="Kobayashi T."/>
        </authorList>
    </citation>
    <scope>NUCLEOTIDE SEQUENCE</scope>
    <source>
        <strain evidence="3">SH18-1</strain>
    </source>
</reference>
<dbReference type="Pfam" id="PF01522">
    <property type="entry name" value="Polysacc_deac_1"/>
    <property type="match status" value="1"/>
</dbReference>
<feature type="domain" description="NodB homology" evidence="2">
    <location>
        <begin position="183"/>
        <end position="364"/>
    </location>
</feature>
<dbReference type="NCBIfam" id="TIGR02884">
    <property type="entry name" value="spore_pdaA"/>
    <property type="match status" value="1"/>
</dbReference>
<dbReference type="Gene3D" id="3.20.20.370">
    <property type="entry name" value="Glycoside hydrolase/deacetylase"/>
    <property type="match status" value="1"/>
</dbReference>
<dbReference type="InterPro" id="IPR002509">
    <property type="entry name" value="NODB_dom"/>
</dbReference>
<proteinExistence type="predicted"/>
<evidence type="ECO:0000313" key="4">
    <source>
        <dbReference type="Proteomes" id="UP001144256"/>
    </source>
</evidence>
<dbReference type="AlphaFoldDB" id="A0A9W6DHV4"/>
<accession>A0A9W6DHV4</accession>
<dbReference type="CDD" id="cd10948">
    <property type="entry name" value="CE4_BsPdaA_like"/>
    <property type="match status" value="1"/>
</dbReference>
<gene>
    <name evidence="3" type="primary">pdaA</name>
    <name evidence="3" type="ORF">SH1V18_43280</name>
</gene>
<dbReference type="InterPro" id="IPR011330">
    <property type="entry name" value="Glyco_hydro/deAcase_b/a-brl"/>
</dbReference>
<dbReference type="PANTHER" id="PTHR10587:SF78">
    <property type="entry name" value="PEPTIDOGLYCAN-N-ACETYLMURAMIC ACID DEACETYLASE PDAA"/>
    <property type="match status" value="1"/>
</dbReference>
<organism evidence="3 4">
    <name type="scientific">Vallitalea longa</name>
    <dbReference type="NCBI Taxonomy" id="2936439"/>
    <lineage>
        <taxon>Bacteria</taxon>
        <taxon>Bacillati</taxon>
        <taxon>Bacillota</taxon>
        <taxon>Clostridia</taxon>
        <taxon>Lachnospirales</taxon>
        <taxon>Vallitaleaceae</taxon>
        <taxon>Vallitalea</taxon>
    </lineage>
</organism>
<dbReference type="EMBL" id="BRLB01000022">
    <property type="protein sequence ID" value="GKX31848.1"/>
    <property type="molecule type" value="Genomic_DNA"/>
</dbReference>
<feature type="compositionally biased region" description="Acidic residues" evidence="1">
    <location>
        <begin position="94"/>
        <end position="103"/>
    </location>
</feature>
<dbReference type="GO" id="GO:0005975">
    <property type="term" value="P:carbohydrate metabolic process"/>
    <property type="evidence" value="ECO:0007669"/>
    <property type="project" value="InterPro"/>
</dbReference>
<dbReference type="InterPro" id="IPR014235">
    <property type="entry name" value="Spore_PdaA"/>
</dbReference>
<feature type="compositionally biased region" description="Basic and acidic residues" evidence="1">
    <location>
        <begin position="75"/>
        <end position="93"/>
    </location>
</feature>
<dbReference type="InterPro" id="IPR050248">
    <property type="entry name" value="Polysacc_deacetylase_ArnD"/>
</dbReference>
<feature type="compositionally biased region" description="Basic and acidic residues" evidence="1">
    <location>
        <begin position="104"/>
        <end position="124"/>
    </location>
</feature>
<evidence type="ECO:0000259" key="2">
    <source>
        <dbReference type="PROSITE" id="PS51677"/>
    </source>
</evidence>
<feature type="compositionally biased region" description="Polar residues" evidence="1">
    <location>
        <begin position="62"/>
        <end position="74"/>
    </location>
</feature>
<keyword evidence="4" id="KW-1185">Reference proteome</keyword>
<name>A0A9W6DHV4_9FIRM</name>
<evidence type="ECO:0000313" key="3">
    <source>
        <dbReference type="EMBL" id="GKX31848.1"/>
    </source>
</evidence>
<feature type="region of interest" description="Disordered" evidence="1">
    <location>
        <begin position="33"/>
        <end position="140"/>
    </location>
</feature>
<dbReference type="GO" id="GO:0016810">
    <property type="term" value="F:hydrolase activity, acting on carbon-nitrogen (but not peptide) bonds"/>
    <property type="evidence" value="ECO:0007669"/>
    <property type="project" value="InterPro"/>
</dbReference>
<dbReference type="PANTHER" id="PTHR10587">
    <property type="entry name" value="GLYCOSYL TRANSFERASE-RELATED"/>
    <property type="match status" value="1"/>
</dbReference>
<evidence type="ECO:0000256" key="1">
    <source>
        <dbReference type="SAM" id="MobiDB-lite"/>
    </source>
</evidence>
<dbReference type="Proteomes" id="UP001144256">
    <property type="component" value="Unassembled WGS sequence"/>
</dbReference>